<reference evidence="3 4" key="1">
    <citation type="submission" date="2016-10" db="EMBL/GenBank/DDBJ databases">
        <authorList>
            <person name="de Groot N.N."/>
        </authorList>
    </citation>
    <scope>NUCLEOTIDE SEQUENCE [LARGE SCALE GENOMIC DNA]</scope>
    <source>
        <strain evidence="3 4">Nm1</strain>
    </source>
</reference>
<accession>A0A1H3CYK8</accession>
<dbReference type="RefSeq" id="WP_143032272.1">
    <property type="nucleotide sequence ID" value="NZ_FNOY01000004.1"/>
</dbReference>
<dbReference type="AlphaFoldDB" id="A0A1H3CYK8"/>
<dbReference type="Gene3D" id="3.40.630.30">
    <property type="match status" value="1"/>
</dbReference>
<dbReference type="InterPro" id="IPR016181">
    <property type="entry name" value="Acyl_CoA_acyltransferase"/>
</dbReference>
<evidence type="ECO:0000259" key="2">
    <source>
        <dbReference type="Pfam" id="PF21926"/>
    </source>
</evidence>
<evidence type="ECO:0000313" key="3">
    <source>
        <dbReference type="EMBL" id="SDX59215.1"/>
    </source>
</evidence>
<dbReference type="Proteomes" id="UP000198640">
    <property type="component" value="Unassembled WGS sequence"/>
</dbReference>
<feature type="compositionally biased region" description="Polar residues" evidence="1">
    <location>
        <begin position="1"/>
        <end position="13"/>
    </location>
</feature>
<name>A0A1H3CYK8_9PROT</name>
<dbReference type="STRING" id="44576.SAMN05421881_10044"/>
<gene>
    <name evidence="3" type="ORF">SAMN05421881_10044</name>
</gene>
<sequence length="297" mass="33969">MLTSNQTQPGTSRKTLRQTHPIPDQYSSNYMAFERTAEPLPALQYRPSQNWIPPTDRAAQTDCLLQTDSYSIHLVSTLKQRIKASTLIKRMYASRGYQTDSASVFSAIPFQYTYEARCGQQIIGTLTLTIDSNNGLLADTLYKSELDQFREQGHKPCEVSKLAFAPNSSSKEIFAALFHIAYLYAHVLHDAQDAFIEINPRHMSFYRRMLGFCQIGQQQTCPRVNAPAVLLHLDLEYMGAQITSMAGQLKRRERSIYPLFLTRSEEEGVIQRIQPKKTITHTRREFYTDTRLSLAKT</sequence>
<dbReference type="InterPro" id="IPR054597">
    <property type="entry name" value="FeeM_cat"/>
</dbReference>
<feature type="region of interest" description="Disordered" evidence="1">
    <location>
        <begin position="1"/>
        <end position="23"/>
    </location>
</feature>
<dbReference type="OrthoDB" id="9783696at2"/>
<dbReference type="Pfam" id="PF21926">
    <property type="entry name" value="FeeM"/>
    <property type="match status" value="1"/>
</dbReference>
<feature type="domain" description="N-acyl amino acid synthase FeeM catalytic core" evidence="2">
    <location>
        <begin position="84"/>
        <end position="234"/>
    </location>
</feature>
<dbReference type="SUPFAM" id="SSF55729">
    <property type="entry name" value="Acyl-CoA N-acyltransferases (Nat)"/>
    <property type="match status" value="1"/>
</dbReference>
<proteinExistence type="predicted"/>
<evidence type="ECO:0000256" key="1">
    <source>
        <dbReference type="SAM" id="MobiDB-lite"/>
    </source>
</evidence>
<keyword evidence="4" id="KW-1185">Reference proteome</keyword>
<protein>
    <recommendedName>
        <fullName evidence="2">N-acyl amino acid synthase FeeM catalytic core domain-containing protein</fullName>
    </recommendedName>
</protein>
<organism evidence="3 4">
    <name type="scientific">Nitrosomonas halophila</name>
    <dbReference type="NCBI Taxonomy" id="44576"/>
    <lineage>
        <taxon>Bacteria</taxon>
        <taxon>Pseudomonadati</taxon>
        <taxon>Pseudomonadota</taxon>
        <taxon>Betaproteobacteria</taxon>
        <taxon>Nitrosomonadales</taxon>
        <taxon>Nitrosomonadaceae</taxon>
        <taxon>Nitrosomonas</taxon>
    </lineage>
</organism>
<dbReference type="EMBL" id="FNOY01000004">
    <property type="protein sequence ID" value="SDX59215.1"/>
    <property type="molecule type" value="Genomic_DNA"/>
</dbReference>
<evidence type="ECO:0000313" key="4">
    <source>
        <dbReference type="Proteomes" id="UP000198640"/>
    </source>
</evidence>